<sequence>MEYQSSPLSATEISPRMHWPLNRGNAYSAATLFMIAKVVFTAFGLVVSTFGVWGPSNSLQLERCSWSWSMAHVGFFLDTQSSIGYYQPYIKQQDSNSGDKSTSSLLIAKFDRLESHNAHLQFEVPFDPFGAIFTIQQATGVFVLAKVTGNVNMTPPSVRRHALVSPTPASANYGYLKYKVVISTKQSGPVRNA</sequence>
<name>A0A9W6X5V9_9STRA</name>
<gene>
    <name evidence="2" type="ORF">Pfra01_000755500</name>
</gene>
<keyword evidence="1" id="KW-0472">Membrane</keyword>
<evidence type="ECO:0000313" key="2">
    <source>
        <dbReference type="EMBL" id="GMF32137.1"/>
    </source>
</evidence>
<organism evidence="2 3">
    <name type="scientific">Phytophthora fragariaefolia</name>
    <dbReference type="NCBI Taxonomy" id="1490495"/>
    <lineage>
        <taxon>Eukaryota</taxon>
        <taxon>Sar</taxon>
        <taxon>Stramenopiles</taxon>
        <taxon>Oomycota</taxon>
        <taxon>Peronosporomycetes</taxon>
        <taxon>Peronosporales</taxon>
        <taxon>Peronosporaceae</taxon>
        <taxon>Phytophthora</taxon>
    </lineage>
</organism>
<dbReference type="Proteomes" id="UP001165121">
    <property type="component" value="Unassembled WGS sequence"/>
</dbReference>
<keyword evidence="1" id="KW-0812">Transmembrane</keyword>
<proteinExistence type="predicted"/>
<feature type="transmembrane region" description="Helical" evidence="1">
    <location>
        <begin position="26"/>
        <end position="53"/>
    </location>
</feature>
<dbReference type="AlphaFoldDB" id="A0A9W6X5V9"/>
<accession>A0A9W6X5V9</accession>
<evidence type="ECO:0000256" key="1">
    <source>
        <dbReference type="SAM" id="Phobius"/>
    </source>
</evidence>
<dbReference type="EMBL" id="BSXT01000673">
    <property type="protein sequence ID" value="GMF32137.1"/>
    <property type="molecule type" value="Genomic_DNA"/>
</dbReference>
<keyword evidence="1" id="KW-1133">Transmembrane helix</keyword>
<protein>
    <submittedName>
        <fullName evidence="2">Unnamed protein product</fullName>
    </submittedName>
</protein>
<evidence type="ECO:0000313" key="3">
    <source>
        <dbReference type="Proteomes" id="UP001165121"/>
    </source>
</evidence>
<keyword evidence="3" id="KW-1185">Reference proteome</keyword>
<comment type="caution">
    <text evidence="2">The sequence shown here is derived from an EMBL/GenBank/DDBJ whole genome shotgun (WGS) entry which is preliminary data.</text>
</comment>
<reference evidence="2" key="1">
    <citation type="submission" date="2023-04" db="EMBL/GenBank/DDBJ databases">
        <title>Phytophthora fragariaefolia NBRC 109709.</title>
        <authorList>
            <person name="Ichikawa N."/>
            <person name="Sato H."/>
            <person name="Tonouchi N."/>
        </authorList>
    </citation>
    <scope>NUCLEOTIDE SEQUENCE</scope>
    <source>
        <strain evidence="2">NBRC 109709</strain>
    </source>
</reference>